<dbReference type="SUPFAM" id="SSF141868">
    <property type="entry name" value="EAL domain-like"/>
    <property type="match status" value="1"/>
</dbReference>
<dbReference type="Gene3D" id="3.20.20.450">
    <property type="entry name" value="EAL domain"/>
    <property type="match status" value="1"/>
</dbReference>
<dbReference type="GO" id="GO:0071111">
    <property type="term" value="F:cyclic-guanylate-specific phosphodiesterase activity"/>
    <property type="evidence" value="ECO:0007669"/>
    <property type="project" value="InterPro"/>
</dbReference>
<proteinExistence type="predicted"/>
<evidence type="ECO:0000313" key="4">
    <source>
        <dbReference type="EMBL" id="ROQ21174.1"/>
    </source>
</evidence>
<evidence type="ECO:0000259" key="3">
    <source>
        <dbReference type="PROSITE" id="PS50887"/>
    </source>
</evidence>
<feature type="domain" description="EAL" evidence="2">
    <location>
        <begin position="306"/>
        <end position="554"/>
    </location>
</feature>
<feature type="transmembrane region" description="Helical" evidence="1">
    <location>
        <begin position="68"/>
        <end position="92"/>
    </location>
</feature>
<dbReference type="Pfam" id="PF00563">
    <property type="entry name" value="EAL"/>
    <property type="match status" value="1"/>
</dbReference>
<dbReference type="PANTHER" id="PTHR33121:SF79">
    <property type="entry name" value="CYCLIC DI-GMP PHOSPHODIESTERASE PDED-RELATED"/>
    <property type="match status" value="1"/>
</dbReference>
<evidence type="ECO:0000313" key="5">
    <source>
        <dbReference type="Proteomes" id="UP000273643"/>
    </source>
</evidence>
<protein>
    <submittedName>
        <fullName evidence="4">Diguanylate cyclase/phosphodiesterase</fullName>
    </submittedName>
</protein>
<comment type="caution">
    <text evidence="4">The sequence shown here is derived from an EMBL/GenBank/DDBJ whole genome shotgun (WGS) entry which is preliminary data.</text>
</comment>
<evidence type="ECO:0000259" key="2">
    <source>
        <dbReference type="PROSITE" id="PS50883"/>
    </source>
</evidence>
<keyword evidence="1" id="KW-0812">Transmembrane</keyword>
<feature type="transmembrane region" description="Helical" evidence="1">
    <location>
        <begin position="28"/>
        <end position="48"/>
    </location>
</feature>
<dbReference type="InterPro" id="IPR050706">
    <property type="entry name" value="Cyclic-di-GMP_PDE-like"/>
</dbReference>
<feature type="domain" description="GGDEF" evidence="3">
    <location>
        <begin position="166"/>
        <end position="298"/>
    </location>
</feature>
<dbReference type="Proteomes" id="UP000273643">
    <property type="component" value="Unassembled WGS sequence"/>
</dbReference>
<reference evidence="4 5" key="1">
    <citation type="submission" date="2018-11" db="EMBL/GenBank/DDBJ databases">
        <title>Genomic Encyclopedia of Type Strains, Phase IV (KMG-IV): sequencing the most valuable type-strain genomes for metagenomic binning, comparative biology and taxonomic classification.</title>
        <authorList>
            <person name="Goeker M."/>
        </authorList>
    </citation>
    <scope>NUCLEOTIDE SEQUENCE [LARGE SCALE GENOMIC DNA]</scope>
    <source>
        <strain evidence="4 5">DSM 16974</strain>
    </source>
</reference>
<dbReference type="EMBL" id="RJUK01000001">
    <property type="protein sequence ID" value="ROQ21174.1"/>
    <property type="molecule type" value="Genomic_DNA"/>
</dbReference>
<dbReference type="RefSeq" id="WP_123638206.1">
    <property type="nucleotide sequence ID" value="NZ_RJUK01000001.1"/>
</dbReference>
<dbReference type="OrthoDB" id="1673646at2"/>
<keyword evidence="1" id="KW-1133">Transmembrane helix</keyword>
<evidence type="ECO:0000256" key="1">
    <source>
        <dbReference type="SAM" id="Phobius"/>
    </source>
</evidence>
<dbReference type="InterPro" id="IPR029787">
    <property type="entry name" value="Nucleotide_cyclase"/>
</dbReference>
<gene>
    <name evidence="4" type="ORF">EDC38_1797</name>
</gene>
<dbReference type="InterPro" id="IPR043128">
    <property type="entry name" value="Rev_trsase/Diguanyl_cyclase"/>
</dbReference>
<name>A0A3N1NN70_9GAMM</name>
<dbReference type="PANTHER" id="PTHR33121">
    <property type="entry name" value="CYCLIC DI-GMP PHOSPHODIESTERASE PDEF"/>
    <property type="match status" value="1"/>
</dbReference>
<dbReference type="SMART" id="SM00052">
    <property type="entry name" value="EAL"/>
    <property type="match status" value="1"/>
</dbReference>
<keyword evidence="5" id="KW-1185">Reference proteome</keyword>
<accession>A0A3N1NN70</accession>
<feature type="transmembrane region" description="Helical" evidence="1">
    <location>
        <begin position="104"/>
        <end position="122"/>
    </location>
</feature>
<dbReference type="PROSITE" id="PS50887">
    <property type="entry name" value="GGDEF"/>
    <property type="match status" value="1"/>
</dbReference>
<dbReference type="PROSITE" id="PS50883">
    <property type="entry name" value="EAL"/>
    <property type="match status" value="1"/>
</dbReference>
<dbReference type="AlphaFoldDB" id="A0A3N1NN70"/>
<dbReference type="Gene3D" id="3.30.70.270">
    <property type="match status" value="1"/>
</dbReference>
<dbReference type="Pfam" id="PF00990">
    <property type="entry name" value="GGDEF"/>
    <property type="match status" value="1"/>
</dbReference>
<dbReference type="CDD" id="cd01948">
    <property type="entry name" value="EAL"/>
    <property type="match status" value="1"/>
</dbReference>
<dbReference type="InterPro" id="IPR035919">
    <property type="entry name" value="EAL_sf"/>
</dbReference>
<dbReference type="InterPro" id="IPR000160">
    <property type="entry name" value="GGDEF_dom"/>
</dbReference>
<dbReference type="InterPro" id="IPR001633">
    <property type="entry name" value="EAL_dom"/>
</dbReference>
<dbReference type="SUPFAM" id="SSF55073">
    <property type="entry name" value="Nucleotide cyclase"/>
    <property type="match status" value="1"/>
</dbReference>
<sequence length="558" mass="61581">MDIAEGLRKRSHLATVNILAGPQAIRHLYCLLFILALLALGTLTVYQTGGTAYAYPYLMLIPVLFASAWYGLAGGLFAALLASSLMAVMPLNVEQAVMQEPVNWLLRMGLYLFLGGVAGGLFQSLRGAYREREALVRTDPRSGLPNQVALDQDLHAWKNSEGWREAPVGLIIVRLTDITDVLEAMGADASDELAGLVGERLRHLVGGDSSVYRFSVSELIVLLPGADEVLLQAMARRIIEAGEDNLVVQSVPVRVQLVLGSAFKSGLGSATDELISEARIALFSAIRKGVSYCPYDSDLSKKKLSHITLISNVRRGLERGEFELHYQPKVRLRDGALVGSEALIRWRDSERQLIPPGQFMPKVEDTTLIAPVTEFVSRAACEFVAWQSHPVSINFSARNLMDERMPAYLEQQVRRLGVAPAHIEVEVTESALIQNLQAARVAIERLRAMGFSVSIDDFGTGFASFEYLQHLPITGIKIDRAFVQPLESQERSRKLMASLVDMGHALDLVVTAEGVENAEQYRLLRSMGCDQVQGFFFTPALPGRQFAAWCEHYRPVDD</sequence>
<keyword evidence="1" id="KW-0472">Membrane</keyword>
<dbReference type="SMART" id="SM00267">
    <property type="entry name" value="GGDEF"/>
    <property type="match status" value="1"/>
</dbReference>
<organism evidence="4 5">
    <name type="scientific">Marinimicrobium koreense</name>
    <dbReference type="NCBI Taxonomy" id="306545"/>
    <lineage>
        <taxon>Bacteria</taxon>
        <taxon>Pseudomonadati</taxon>
        <taxon>Pseudomonadota</taxon>
        <taxon>Gammaproteobacteria</taxon>
        <taxon>Cellvibrionales</taxon>
        <taxon>Cellvibrionaceae</taxon>
        <taxon>Marinimicrobium</taxon>
    </lineage>
</organism>